<dbReference type="AlphaFoldDB" id="A0A177FKT9"/>
<dbReference type="GO" id="GO:0046872">
    <property type="term" value="F:metal ion binding"/>
    <property type="evidence" value="ECO:0007669"/>
    <property type="project" value="UniProtKB-KW"/>
</dbReference>
<name>A0A177FKT9_9EURO</name>
<evidence type="ECO:0000256" key="1">
    <source>
        <dbReference type="ARBA" id="ARBA00022723"/>
    </source>
</evidence>
<evidence type="ECO:0000313" key="3">
    <source>
        <dbReference type="EMBL" id="OAG44817.1"/>
    </source>
</evidence>
<keyword evidence="1" id="KW-0479">Metal-binding</keyword>
<dbReference type="SUPFAM" id="SSF51182">
    <property type="entry name" value="RmlC-like cupins"/>
    <property type="match status" value="1"/>
</dbReference>
<comment type="caution">
    <text evidence="3">The sequence shown here is derived from an EMBL/GenBank/DDBJ whole genome shotgun (WGS) entry which is preliminary data.</text>
</comment>
<dbReference type="PANTHER" id="PTHR35848">
    <property type="entry name" value="OXALATE-BINDING PROTEIN"/>
    <property type="match status" value="1"/>
</dbReference>
<feature type="domain" description="Cupin type-2" evidence="2">
    <location>
        <begin position="69"/>
        <end position="138"/>
    </location>
</feature>
<dbReference type="Gene3D" id="2.60.120.10">
    <property type="entry name" value="Jelly Rolls"/>
    <property type="match status" value="2"/>
</dbReference>
<dbReference type="EMBL" id="LVKK01000003">
    <property type="protein sequence ID" value="OAG44817.1"/>
    <property type="molecule type" value="Genomic_DNA"/>
</dbReference>
<dbReference type="InterPro" id="IPR013096">
    <property type="entry name" value="Cupin_2"/>
</dbReference>
<accession>A0A177FKT9</accession>
<proteinExistence type="predicted"/>
<evidence type="ECO:0000259" key="2">
    <source>
        <dbReference type="Pfam" id="PF07883"/>
    </source>
</evidence>
<dbReference type="Pfam" id="PF07883">
    <property type="entry name" value="Cupin_2"/>
    <property type="match status" value="1"/>
</dbReference>
<dbReference type="RefSeq" id="XP_022516769.1">
    <property type="nucleotide sequence ID" value="XM_022650766.1"/>
</dbReference>
<protein>
    <recommendedName>
        <fullName evidence="2">Cupin type-2 domain-containing protein</fullName>
    </recommendedName>
</protein>
<dbReference type="InterPro" id="IPR051610">
    <property type="entry name" value="GPI/OXD"/>
</dbReference>
<dbReference type="InterPro" id="IPR011051">
    <property type="entry name" value="RmlC_Cupin_sf"/>
</dbReference>
<keyword evidence="4" id="KW-1185">Reference proteome</keyword>
<evidence type="ECO:0000313" key="4">
    <source>
        <dbReference type="Proteomes" id="UP000077002"/>
    </source>
</evidence>
<dbReference type="GeneID" id="34595960"/>
<gene>
    <name evidence="3" type="ORF">AYO21_00778</name>
</gene>
<reference evidence="3 4" key="1">
    <citation type="submission" date="2016-03" db="EMBL/GenBank/DDBJ databases">
        <title>Draft genome sequence of the Fonsecaea monophora CBS 269.37.</title>
        <authorList>
            <person name="Bombassaro A."/>
            <person name="Vinicius W.A."/>
            <person name="De Hoog S."/>
            <person name="Sun J."/>
            <person name="Souza E.M."/>
            <person name="Raittz R.T."/>
            <person name="Costa F."/>
            <person name="Leao A.C."/>
            <person name="Tadra-Sfeir M.Z."/>
            <person name="Baura V."/>
            <person name="Balsanelli E."/>
            <person name="Pedrosa F.O."/>
            <person name="Moreno L.F."/>
            <person name="Steffens M.B."/>
            <person name="Xi L."/>
            <person name="Bocca A.L."/>
            <person name="Felipe M.S."/>
            <person name="Teixeira M."/>
            <person name="Telles Filho F.Q."/>
            <person name="Azevedo C.M."/>
            <person name="Gomes R."/>
            <person name="Vicente V.A."/>
        </authorList>
    </citation>
    <scope>NUCLEOTIDE SEQUENCE [LARGE SCALE GENOMIC DNA]</scope>
    <source>
        <strain evidence="3 4">CBS 269.37</strain>
    </source>
</reference>
<organism evidence="3 4">
    <name type="scientific">Fonsecaea monophora</name>
    <dbReference type="NCBI Taxonomy" id="254056"/>
    <lineage>
        <taxon>Eukaryota</taxon>
        <taxon>Fungi</taxon>
        <taxon>Dikarya</taxon>
        <taxon>Ascomycota</taxon>
        <taxon>Pezizomycotina</taxon>
        <taxon>Eurotiomycetes</taxon>
        <taxon>Chaetothyriomycetidae</taxon>
        <taxon>Chaetothyriales</taxon>
        <taxon>Herpotrichiellaceae</taxon>
        <taxon>Fonsecaea</taxon>
    </lineage>
</organism>
<dbReference type="Proteomes" id="UP000077002">
    <property type="component" value="Unassembled WGS sequence"/>
</dbReference>
<dbReference type="PANTHER" id="PTHR35848:SF6">
    <property type="entry name" value="CUPIN TYPE-2 DOMAIN-CONTAINING PROTEIN"/>
    <property type="match status" value="1"/>
</dbReference>
<dbReference type="OrthoDB" id="4540633at2759"/>
<sequence length="303" mass="32906">MATNGIVKKLGSDGPTIIPFDGLDPKWTTPGATEGGFLRWLISWVGGPKGYVNPSLGQSLISENICVGYMKLLAGNRQKGLHTHSIVEIYLVLRGELEGYDGLGHIHRAGPMDLIYIPVGVPHAVRATTLEDVELIWIHDGVEIKGTSIYYWDPETVPKVGGIDVLRFNDMHPSWEAPKAKQSPFLRWVVNFVGGKEGFINHDRDHAIVSEKVALGVEVILSGSGQVRHSLPGAAQCYVLLQGSVTVEAEGHGGASSTLKRLDALWVPGGAVHALKNVGQDSAVVFWCYERPQKEGSVVYELE</sequence>
<dbReference type="InterPro" id="IPR014710">
    <property type="entry name" value="RmlC-like_jellyroll"/>
</dbReference>